<accession>A0A9E2W3P2</accession>
<sequence length="95" mass="10651">MLSDKEITSIYQTIISSPGMQDHVKLSFNMTRKNVLLLVKLLEQGQQLKEGETSSLLQALQKDGQTDLSGIIHEMLDKAGLTDMYQNLQSLQSKN</sequence>
<comment type="caution">
    <text evidence="1">The sequence shown here is derived from an EMBL/GenBank/DDBJ whole genome shotgun (WGS) entry which is preliminary data.</text>
</comment>
<keyword evidence="2" id="KW-1185">Reference proteome</keyword>
<name>A0A9E2W3P2_9BACT</name>
<proteinExistence type="predicted"/>
<evidence type="ECO:0000313" key="1">
    <source>
        <dbReference type="EMBL" id="MBV4358770.1"/>
    </source>
</evidence>
<dbReference type="EMBL" id="JAHSPG010000013">
    <property type="protein sequence ID" value="MBV4358770.1"/>
    <property type="molecule type" value="Genomic_DNA"/>
</dbReference>
<dbReference type="RefSeq" id="WP_217792490.1">
    <property type="nucleotide sequence ID" value="NZ_JAHSPG010000013.1"/>
</dbReference>
<reference evidence="1" key="1">
    <citation type="submission" date="2021-06" db="EMBL/GenBank/DDBJ databases">
        <authorList>
            <person name="Huq M.A."/>
        </authorList>
    </citation>
    <scope>NUCLEOTIDE SEQUENCE</scope>
    <source>
        <strain evidence="1">MAH-26</strain>
    </source>
</reference>
<dbReference type="AlphaFoldDB" id="A0A9E2W3P2"/>
<dbReference type="Proteomes" id="UP000812270">
    <property type="component" value="Unassembled WGS sequence"/>
</dbReference>
<organism evidence="1 2">
    <name type="scientific">Pinibacter aurantiacus</name>
    <dbReference type="NCBI Taxonomy" id="2851599"/>
    <lineage>
        <taxon>Bacteria</taxon>
        <taxon>Pseudomonadati</taxon>
        <taxon>Bacteroidota</taxon>
        <taxon>Chitinophagia</taxon>
        <taxon>Chitinophagales</taxon>
        <taxon>Chitinophagaceae</taxon>
        <taxon>Pinibacter</taxon>
    </lineage>
</organism>
<evidence type="ECO:0000313" key="2">
    <source>
        <dbReference type="Proteomes" id="UP000812270"/>
    </source>
</evidence>
<protein>
    <submittedName>
        <fullName evidence="1">Uncharacterized protein</fullName>
    </submittedName>
</protein>
<gene>
    <name evidence="1" type="ORF">KTO63_16515</name>
</gene>